<organism evidence="8 9">
    <name type="scientific">Microvirga splendida</name>
    <dbReference type="NCBI Taxonomy" id="2795727"/>
    <lineage>
        <taxon>Bacteria</taxon>
        <taxon>Pseudomonadati</taxon>
        <taxon>Pseudomonadota</taxon>
        <taxon>Alphaproteobacteria</taxon>
        <taxon>Hyphomicrobiales</taxon>
        <taxon>Methylobacteriaceae</taxon>
        <taxon>Microvirga</taxon>
    </lineage>
</organism>
<evidence type="ECO:0000256" key="1">
    <source>
        <dbReference type="ARBA" id="ARBA00004442"/>
    </source>
</evidence>
<proteinExistence type="inferred from homology"/>
<evidence type="ECO:0000256" key="5">
    <source>
        <dbReference type="ARBA" id="ARBA00038306"/>
    </source>
</evidence>
<name>A0ABS0Y5A9_9HYPH</name>
<dbReference type="InterPro" id="IPR011250">
    <property type="entry name" value="OMP/PagP_B-barrel"/>
</dbReference>
<accession>A0ABS0Y5A9</accession>
<feature type="domain" description="Outer membrane protein beta-barrel" evidence="7">
    <location>
        <begin position="21"/>
        <end position="231"/>
    </location>
</feature>
<feature type="chain" id="PRO_5046856812" evidence="6">
    <location>
        <begin position="22"/>
        <end position="255"/>
    </location>
</feature>
<evidence type="ECO:0000313" key="9">
    <source>
        <dbReference type="Proteomes" id="UP000620670"/>
    </source>
</evidence>
<sequence length="255" mass="26537">MKSLVLSLSALIATTAATAAADLPGRPELLPPVQAVPAVSWSGFYAGVHGAWIGDKGEAERSGVSGVSADALPPRLGLSDSGFGGGAQIGYLWQFGTLVAGLEADLTAMDVGRSRSSVGGDGAAALRTDLSSQMNWFGAVKGRLGVAMPGLLPIVQQSLYYVTAGLAHAQVEHQGQITVVPAGIGPQASSDEWTFGFVVGGGTEHMLSQNISIKTETLYYNLEDESLTLARAGEQAVYRFRNDGWISRVGVNVLF</sequence>
<comment type="subcellular location">
    <subcellularLocation>
        <location evidence="1">Cell outer membrane</location>
    </subcellularLocation>
</comment>
<keyword evidence="9" id="KW-1185">Reference proteome</keyword>
<protein>
    <submittedName>
        <fullName evidence="8">Porin family protein</fullName>
    </submittedName>
</protein>
<keyword evidence="2 6" id="KW-0732">Signal</keyword>
<dbReference type="InterPro" id="IPR051692">
    <property type="entry name" value="OMP-like"/>
</dbReference>
<dbReference type="Pfam" id="PF13505">
    <property type="entry name" value="OMP_b-brl"/>
    <property type="match status" value="1"/>
</dbReference>
<evidence type="ECO:0000313" key="8">
    <source>
        <dbReference type="EMBL" id="MBJ6127083.1"/>
    </source>
</evidence>
<evidence type="ECO:0000256" key="2">
    <source>
        <dbReference type="ARBA" id="ARBA00022729"/>
    </source>
</evidence>
<evidence type="ECO:0000259" key="7">
    <source>
        <dbReference type="Pfam" id="PF13505"/>
    </source>
</evidence>
<comment type="similarity">
    <text evidence="5">Belongs to the Omp25/RopB family.</text>
</comment>
<evidence type="ECO:0000256" key="4">
    <source>
        <dbReference type="ARBA" id="ARBA00023237"/>
    </source>
</evidence>
<reference evidence="9" key="1">
    <citation type="submission" date="2020-12" db="EMBL/GenBank/DDBJ databases">
        <title>Hymenobacter sp.</title>
        <authorList>
            <person name="Kim M.K."/>
        </authorList>
    </citation>
    <scope>NUCLEOTIDE SEQUENCE [LARGE SCALE GENOMIC DNA]</scope>
    <source>
        <strain evidence="9">BT325</strain>
    </source>
</reference>
<dbReference type="PANTHER" id="PTHR34001">
    <property type="entry name" value="BLL7405 PROTEIN"/>
    <property type="match status" value="1"/>
</dbReference>
<gene>
    <name evidence="8" type="ORF">JAO75_16905</name>
</gene>
<evidence type="ECO:0000256" key="3">
    <source>
        <dbReference type="ARBA" id="ARBA00023136"/>
    </source>
</evidence>
<dbReference type="SUPFAM" id="SSF56925">
    <property type="entry name" value="OMPA-like"/>
    <property type="match status" value="1"/>
</dbReference>
<dbReference type="PANTHER" id="PTHR34001:SF3">
    <property type="entry name" value="BLL7405 PROTEIN"/>
    <property type="match status" value="1"/>
</dbReference>
<dbReference type="Proteomes" id="UP000620670">
    <property type="component" value="Unassembled WGS sequence"/>
</dbReference>
<dbReference type="Gene3D" id="2.40.160.20">
    <property type="match status" value="1"/>
</dbReference>
<dbReference type="RefSeq" id="WP_199050312.1">
    <property type="nucleotide sequence ID" value="NZ_JAELXT010000020.1"/>
</dbReference>
<comment type="caution">
    <text evidence="8">The sequence shown here is derived from an EMBL/GenBank/DDBJ whole genome shotgun (WGS) entry which is preliminary data.</text>
</comment>
<keyword evidence="3" id="KW-0472">Membrane</keyword>
<feature type="signal peptide" evidence="6">
    <location>
        <begin position="1"/>
        <end position="21"/>
    </location>
</feature>
<evidence type="ECO:0000256" key="6">
    <source>
        <dbReference type="SAM" id="SignalP"/>
    </source>
</evidence>
<keyword evidence="4" id="KW-0998">Cell outer membrane</keyword>
<dbReference type="InterPro" id="IPR027385">
    <property type="entry name" value="Beta-barrel_OMP"/>
</dbReference>
<dbReference type="EMBL" id="JAELXT010000020">
    <property type="protein sequence ID" value="MBJ6127083.1"/>
    <property type="molecule type" value="Genomic_DNA"/>
</dbReference>